<dbReference type="Proteomes" id="UP000219947">
    <property type="component" value="Unassembled WGS sequence"/>
</dbReference>
<protein>
    <recommendedName>
        <fullName evidence="3">Pentapeptide repeat-containing protein</fullName>
    </recommendedName>
</protein>
<dbReference type="AlphaFoldDB" id="A0A2A8D8M6"/>
<gene>
    <name evidence="1" type="ORF">CRM92_04940</name>
</gene>
<sequence length="460" mass="52569">MSEYTSRTSATPDDSLIHLHAMRHERYAAATALLGESGFATRVGGFNALVRLADEWLADERTPEEQRLAEAQVIIDTFCACIYAPFLPASRHKDYMRLNREPKKRWDSQKKARFRAEQAEFRAEARFRQTVLDTIHLRVMTRYEGPGPWSRLSFDFSGSVFFYPVSFGRSQWEGRLNLRGCTYYAEADFSGSTYTWYLDCSNSAYYTEADFSGSTYNGGVNASFCNYRGNVDFSESVYRANASLSYNVYWGEAALNDSIYEGHADLACCTYVGHASLGNCDYRRGADLFLSTYATFADLDRCTYGGRANLSKSVYYGRAWFWHSTYLQEATFGDSIYNDSVDFSDSHFAGPVNLEDSAYLDTTNFQNTIFEEDSPSFARSVYVPENNEHTGYNYGVVRVLTLDELQHLDQLREPRYEIEQELFNVDDATDAKTYRILRRALLEASHPIQKWCQELMAGTL</sequence>
<comment type="caution">
    <text evidence="1">The sequence shown here is derived from an EMBL/GenBank/DDBJ whole genome shotgun (WGS) entry which is preliminary data.</text>
</comment>
<evidence type="ECO:0000313" key="2">
    <source>
        <dbReference type="Proteomes" id="UP000219947"/>
    </source>
</evidence>
<dbReference type="RefSeq" id="WP_098042488.1">
    <property type="nucleotide sequence ID" value="NZ_CAUQVD010000022.1"/>
</dbReference>
<dbReference type="EMBL" id="PDEV01000001">
    <property type="protein sequence ID" value="PEN17352.1"/>
    <property type="molecule type" value="Genomic_DNA"/>
</dbReference>
<proteinExistence type="predicted"/>
<evidence type="ECO:0000313" key="1">
    <source>
        <dbReference type="EMBL" id="PEN17352.1"/>
    </source>
</evidence>
<evidence type="ECO:0008006" key="3">
    <source>
        <dbReference type="Google" id="ProtNLM"/>
    </source>
</evidence>
<reference evidence="1" key="1">
    <citation type="submission" date="2017-10" db="EMBL/GenBank/DDBJ databases">
        <title>Kefir isolates.</title>
        <authorList>
            <person name="Kim Y."/>
            <person name="Blasche S."/>
        </authorList>
    </citation>
    <scope>NUCLEOTIDE SEQUENCE [LARGE SCALE GENOMIC DNA]</scope>
    <source>
        <strain evidence="1">OG2-2</strain>
    </source>
</reference>
<organism evidence="1 2">
    <name type="scientific">Rothia dentocariosa</name>
    <dbReference type="NCBI Taxonomy" id="2047"/>
    <lineage>
        <taxon>Bacteria</taxon>
        <taxon>Bacillati</taxon>
        <taxon>Actinomycetota</taxon>
        <taxon>Actinomycetes</taxon>
        <taxon>Micrococcales</taxon>
        <taxon>Micrococcaceae</taxon>
        <taxon>Rothia</taxon>
    </lineage>
</organism>
<keyword evidence="2" id="KW-1185">Reference proteome</keyword>
<name>A0A2A8D8M6_9MICC</name>
<accession>A0A2A8D8M6</accession>